<dbReference type="GO" id="GO:0098552">
    <property type="term" value="C:side of membrane"/>
    <property type="evidence" value="ECO:0007669"/>
    <property type="project" value="UniProtKB-KW"/>
</dbReference>
<dbReference type="AlphaFoldDB" id="A0A9P8V6Q5"/>
<dbReference type="PROSITE" id="PS52012">
    <property type="entry name" value="CFEM"/>
    <property type="match status" value="1"/>
</dbReference>
<keyword evidence="8" id="KW-0449">Lipoprotein</keyword>
<keyword evidence="5" id="KW-0472">Membrane</keyword>
<evidence type="ECO:0000256" key="4">
    <source>
        <dbReference type="ARBA" id="ARBA00022525"/>
    </source>
</evidence>
<feature type="domain" description="CFEM" evidence="12">
    <location>
        <begin position="1"/>
        <end position="108"/>
    </location>
</feature>
<feature type="region of interest" description="Disordered" evidence="10">
    <location>
        <begin position="135"/>
        <end position="160"/>
    </location>
</feature>
<evidence type="ECO:0000256" key="6">
    <source>
        <dbReference type="ARBA" id="ARBA00022729"/>
    </source>
</evidence>
<keyword evidence="5" id="KW-0336">GPI-anchor</keyword>
<evidence type="ECO:0000256" key="8">
    <source>
        <dbReference type="ARBA" id="ARBA00023288"/>
    </source>
</evidence>
<evidence type="ECO:0000313" key="14">
    <source>
        <dbReference type="Proteomes" id="UP000770015"/>
    </source>
</evidence>
<evidence type="ECO:0000256" key="11">
    <source>
        <dbReference type="SAM" id="SignalP"/>
    </source>
</evidence>
<evidence type="ECO:0000256" key="1">
    <source>
        <dbReference type="ARBA" id="ARBA00004589"/>
    </source>
</evidence>
<evidence type="ECO:0000256" key="10">
    <source>
        <dbReference type="SAM" id="MobiDB-lite"/>
    </source>
</evidence>
<feature type="chain" id="PRO_5040480912" description="CFEM domain-containing protein" evidence="11">
    <location>
        <begin position="21"/>
        <end position="220"/>
    </location>
</feature>
<keyword evidence="7" id="KW-1015">Disulfide bond</keyword>
<name>A0A9P8V6Q5_9PEZI</name>
<evidence type="ECO:0000256" key="9">
    <source>
        <dbReference type="PROSITE-ProRule" id="PRU01356"/>
    </source>
</evidence>
<evidence type="ECO:0000256" key="2">
    <source>
        <dbReference type="ARBA" id="ARBA00004613"/>
    </source>
</evidence>
<evidence type="ECO:0000256" key="5">
    <source>
        <dbReference type="ARBA" id="ARBA00022622"/>
    </source>
</evidence>
<comment type="caution">
    <text evidence="13">The sequence shown here is derived from an EMBL/GenBank/DDBJ whole genome shotgun (WGS) entry which is preliminary data.</text>
</comment>
<dbReference type="GO" id="GO:0005576">
    <property type="term" value="C:extracellular region"/>
    <property type="evidence" value="ECO:0007669"/>
    <property type="project" value="UniProtKB-SubCell"/>
</dbReference>
<gene>
    <name evidence="13" type="ORF">F5X68DRAFT_33489</name>
</gene>
<protein>
    <recommendedName>
        <fullName evidence="12">CFEM domain-containing protein</fullName>
    </recommendedName>
</protein>
<dbReference type="Proteomes" id="UP000770015">
    <property type="component" value="Unassembled WGS sequence"/>
</dbReference>
<dbReference type="InterPro" id="IPR008427">
    <property type="entry name" value="Extracellular_membr_CFEM_dom"/>
</dbReference>
<keyword evidence="4" id="KW-0964">Secreted</keyword>
<reference evidence="13" key="1">
    <citation type="journal article" date="2021" name="Nat. Commun.">
        <title>Genetic determinants of endophytism in the Arabidopsis root mycobiome.</title>
        <authorList>
            <person name="Mesny F."/>
            <person name="Miyauchi S."/>
            <person name="Thiergart T."/>
            <person name="Pickel B."/>
            <person name="Atanasova L."/>
            <person name="Karlsson M."/>
            <person name="Huettel B."/>
            <person name="Barry K.W."/>
            <person name="Haridas S."/>
            <person name="Chen C."/>
            <person name="Bauer D."/>
            <person name="Andreopoulos W."/>
            <person name="Pangilinan J."/>
            <person name="LaButti K."/>
            <person name="Riley R."/>
            <person name="Lipzen A."/>
            <person name="Clum A."/>
            <person name="Drula E."/>
            <person name="Henrissat B."/>
            <person name="Kohler A."/>
            <person name="Grigoriev I.V."/>
            <person name="Martin F.M."/>
            <person name="Hacquard S."/>
        </authorList>
    </citation>
    <scope>NUCLEOTIDE SEQUENCE</scope>
    <source>
        <strain evidence="13">MPI-SDFR-AT-0117</strain>
    </source>
</reference>
<dbReference type="OrthoDB" id="4850952at2759"/>
<comment type="subcellular location">
    <subcellularLocation>
        <location evidence="1">Membrane</location>
        <topology evidence="1">Lipid-anchor</topology>
        <topology evidence="1">GPI-anchor</topology>
    </subcellularLocation>
    <subcellularLocation>
        <location evidence="2">Secreted</location>
    </subcellularLocation>
</comment>
<dbReference type="EMBL" id="JAGSXJ010000020">
    <property type="protein sequence ID" value="KAH6679987.1"/>
    <property type="molecule type" value="Genomic_DNA"/>
</dbReference>
<evidence type="ECO:0000256" key="7">
    <source>
        <dbReference type="ARBA" id="ARBA00023157"/>
    </source>
</evidence>
<comment type="caution">
    <text evidence="9">Lacks conserved residue(s) required for the propagation of feature annotation.</text>
</comment>
<evidence type="ECO:0000313" key="13">
    <source>
        <dbReference type="EMBL" id="KAH6679987.1"/>
    </source>
</evidence>
<organism evidence="13 14">
    <name type="scientific">Plectosphaerella plurivora</name>
    <dbReference type="NCBI Taxonomy" id="936078"/>
    <lineage>
        <taxon>Eukaryota</taxon>
        <taxon>Fungi</taxon>
        <taxon>Dikarya</taxon>
        <taxon>Ascomycota</taxon>
        <taxon>Pezizomycotina</taxon>
        <taxon>Sordariomycetes</taxon>
        <taxon>Hypocreomycetidae</taxon>
        <taxon>Glomerellales</taxon>
        <taxon>Plectosphaerellaceae</taxon>
        <taxon>Plectosphaerella</taxon>
    </lineage>
</organism>
<proteinExistence type="inferred from homology"/>
<keyword evidence="5" id="KW-0325">Glycoprotein</keyword>
<comment type="similarity">
    <text evidence="3">Belongs to the RBT5 family.</text>
</comment>
<keyword evidence="14" id="KW-1185">Reference proteome</keyword>
<dbReference type="Pfam" id="PF05730">
    <property type="entry name" value="CFEM"/>
    <property type="match status" value="1"/>
</dbReference>
<keyword evidence="6 11" id="KW-0732">Signal</keyword>
<accession>A0A9P8V6Q5</accession>
<feature type="signal peptide" evidence="11">
    <location>
        <begin position="1"/>
        <end position="20"/>
    </location>
</feature>
<evidence type="ECO:0000259" key="12">
    <source>
        <dbReference type="PROSITE" id="PS52012"/>
    </source>
</evidence>
<evidence type="ECO:0000256" key="3">
    <source>
        <dbReference type="ARBA" id="ARBA00010031"/>
    </source>
</evidence>
<sequence>MKTSSTAAAGVLALAALVSAQSRCAIECFQKVITEHPPLTCTEENMYLCFCKAQDLQNYFVDCAYDSCSSEVDAVVQFGVGLCSELGAPITVVPRVSTTAVAAVSSTAAAAVTTSEPAAVVTSTPAAVETLITTTSPVAQPSESEAAEESSPSASEDSYPVPSAAVSSAAVSSVSSAAVVPSASGNGTAAPTTTPVPAGAAFNGASGLVAAGVAVFAALF</sequence>